<gene>
    <name evidence="9" type="ORF">CBU02nite_31920</name>
</gene>
<dbReference type="SUPFAM" id="SSF161098">
    <property type="entry name" value="MetI-like"/>
    <property type="match status" value="1"/>
</dbReference>
<dbReference type="AlphaFoldDB" id="A0A512TR33"/>
<evidence type="ECO:0000313" key="10">
    <source>
        <dbReference type="Proteomes" id="UP000321089"/>
    </source>
</evidence>
<keyword evidence="6 7" id="KW-0472">Membrane</keyword>
<dbReference type="GO" id="GO:0005886">
    <property type="term" value="C:plasma membrane"/>
    <property type="evidence" value="ECO:0007669"/>
    <property type="project" value="UniProtKB-SubCell"/>
</dbReference>
<feature type="transmembrane region" description="Helical" evidence="7">
    <location>
        <begin position="70"/>
        <end position="91"/>
    </location>
</feature>
<dbReference type="GO" id="GO:0055085">
    <property type="term" value="P:transmembrane transport"/>
    <property type="evidence" value="ECO:0007669"/>
    <property type="project" value="InterPro"/>
</dbReference>
<accession>A0A512TR33</accession>
<reference evidence="9 10" key="1">
    <citation type="submission" date="2019-07" db="EMBL/GenBank/DDBJ databases">
        <title>Whole genome shotgun sequence of Clostridium butyricum NBRC 3858.</title>
        <authorList>
            <person name="Hosoyama A."/>
            <person name="Uohara A."/>
            <person name="Ohji S."/>
            <person name="Ichikawa N."/>
        </authorList>
    </citation>
    <scope>NUCLEOTIDE SEQUENCE [LARGE SCALE GENOMIC DNA]</scope>
    <source>
        <strain evidence="9 10">NBRC 3858</strain>
    </source>
</reference>
<dbReference type="CDD" id="cd06261">
    <property type="entry name" value="TM_PBP2"/>
    <property type="match status" value="1"/>
</dbReference>
<keyword evidence="5 7" id="KW-1133">Transmembrane helix</keyword>
<evidence type="ECO:0000313" key="9">
    <source>
        <dbReference type="EMBL" id="GEQ22686.1"/>
    </source>
</evidence>
<evidence type="ECO:0000256" key="7">
    <source>
        <dbReference type="RuleBase" id="RU363032"/>
    </source>
</evidence>
<evidence type="ECO:0000256" key="5">
    <source>
        <dbReference type="ARBA" id="ARBA00022989"/>
    </source>
</evidence>
<feature type="transmembrane region" description="Helical" evidence="7">
    <location>
        <begin position="103"/>
        <end position="124"/>
    </location>
</feature>
<protein>
    <submittedName>
        <fullName evidence="9">Sugar ABC transporter permease</fullName>
    </submittedName>
</protein>
<name>A0A512TR33_CLOBU</name>
<evidence type="ECO:0000256" key="1">
    <source>
        <dbReference type="ARBA" id="ARBA00004651"/>
    </source>
</evidence>
<dbReference type="PANTHER" id="PTHR43227:SF11">
    <property type="entry name" value="BLL4140 PROTEIN"/>
    <property type="match status" value="1"/>
</dbReference>
<dbReference type="RefSeq" id="WP_146869025.1">
    <property type="nucleotide sequence ID" value="NZ_BKBC01000057.1"/>
</dbReference>
<keyword evidence="2 7" id="KW-0813">Transport</keyword>
<keyword evidence="4 7" id="KW-0812">Transmembrane</keyword>
<dbReference type="InterPro" id="IPR050809">
    <property type="entry name" value="UgpAE/MalFG_permease"/>
</dbReference>
<dbReference type="Proteomes" id="UP000321089">
    <property type="component" value="Unassembled WGS sequence"/>
</dbReference>
<dbReference type="Pfam" id="PF00528">
    <property type="entry name" value="BPD_transp_1"/>
    <property type="match status" value="1"/>
</dbReference>
<keyword evidence="3" id="KW-1003">Cell membrane</keyword>
<comment type="subcellular location">
    <subcellularLocation>
        <location evidence="1 7">Cell membrane</location>
        <topology evidence="1 7">Multi-pass membrane protein</topology>
    </subcellularLocation>
</comment>
<evidence type="ECO:0000259" key="8">
    <source>
        <dbReference type="PROSITE" id="PS50928"/>
    </source>
</evidence>
<evidence type="ECO:0000256" key="6">
    <source>
        <dbReference type="ARBA" id="ARBA00023136"/>
    </source>
</evidence>
<evidence type="ECO:0000256" key="4">
    <source>
        <dbReference type="ARBA" id="ARBA00022692"/>
    </source>
</evidence>
<sequence>MNGNKLWKIAFVLPAIILFILIFGVSIVVLIGSSFTDWSIGSQIHFIGFRNYIDLIKNDLDFIQSIKNTVIWIFLQSTIHIVIGVTFALILSRKKFYWKFARTVYMIPNIISAAALGMMFSIMFNPQFGAVNSLIQKLGYKDFSHNWFMDKSTAFLSVTITWLPFAATVTILILAEIAAIDTSIYEGAKIDGATEWQIVKYITLPLLRNAIGTSAILAGTSMLQKLDILMMTTKGGPLNTTLNMPMYIYKTALTNNDFSRANTAGVYLIILGLITVLILSKLFKIGKTDVQ</sequence>
<feature type="transmembrane region" description="Helical" evidence="7">
    <location>
        <begin position="201"/>
        <end position="223"/>
    </location>
</feature>
<comment type="caution">
    <text evidence="9">The sequence shown here is derived from an EMBL/GenBank/DDBJ whole genome shotgun (WGS) entry which is preliminary data.</text>
</comment>
<dbReference type="InterPro" id="IPR035906">
    <property type="entry name" value="MetI-like_sf"/>
</dbReference>
<organism evidence="9 10">
    <name type="scientific">Clostridium butyricum</name>
    <dbReference type="NCBI Taxonomy" id="1492"/>
    <lineage>
        <taxon>Bacteria</taxon>
        <taxon>Bacillati</taxon>
        <taxon>Bacillota</taxon>
        <taxon>Clostridia</taxon>
        <taxon>Eubacteriales</taxon>
        <taxon>Clostridiaceae</taxon>
        <taxon>Clostridium</taxon>
    </lineage>
</organism>
<evidence type="ECO:0000256" key="3">
    <source>
        <dbReference type="ARBA" id="ARBA00022475"/>
    </source>
</evidence>
<dbReference type="EMBL" id="BKBC01000057">
    <property type="protein sequence ID" value="GEQ22686.1"/>
    <property type="molecule type" value="Genomic_DNA"/>
</dbReference>
<dbReference type="PANTHER" id="PTHR43227">
    <property type="entry name" value="BLL4140 PROTEIN"/>
    <property type="match status" value="1"/>
</dbReference>
<proteinExistence type="inferred from homology"/>
<dbReference type="InterPro" id="IPR000515">
    <property type="entry name" value="MetI-like"/>
</dbReference>
<dbReference type="PROSITE" id="PS50928">
    <property type="entry name" value="ABC_TM1"/>
    <property type="match status" value="1"/>
</dbReference>
<evidence type="ECO:0000256" key="2">
    <source>
        <dbReference type="ARBA" id="ARBA00022448"/>
    </source>
</evidence>
<feature type="transmembrane region" description="Helical" evidence="7">
    <location>
        <begin position="264"/>
        <end position="283"/>
    </location>
</feature>
<feature type="transmembrane region" description="Helical" evidence="7">
    <location>
        <begin position="12"/>
        <end position="32"/>
    </location>
</feature>
<feature type="transmembrane region" description="Helical" evidence="7">
    <location>
        <begin position="154"/>
        <end position="180"/>
    </location>
</feature>
<dbReference type="Gene3D" id="1.10.3720.10">
    <property type="entry name" value="MetI-like"/>
    <property type="match status" value="1"/>
</dbReference>
<feature type="domain" description="ABC transmembrane type-1" evidence="8">
    <location>
        <begin position="66"/>
        <end position="279"/>
    </location>
</feature>
<comment type="similarity">
    <text evidence="7">Belongs to the binding-protein-dependent transport system permease family.</text>
</comment>